<evidence type="ECO:0000313" key="2">
    <source>
        <dbReference type="RefSeq" id="XP_059605862.1"/>
    </source>
</evidence>
<dbReference type="VEuPathDB" id="FungiDB:An10g00425"/>
<dbReference type="RefSeq" id="XP_059605862.1">
    <property type="nucleotide sequence ID" value="XM_059749943.1"/>
</dbReference>
<keyword evidence="1" id="KW-0812">Transmembrane</keyword>
<reference evidence="2" key="2">
    <citation type="submission" date="2025-08" db="UniProtKB">
        <authorList>
            <consortium name="RefSeq"/>
        </authorList>
    </citation>
    <scope>IDENTIFICATION</scope>
</reference>
<sequence>MVYSASLYRGWPETKLIIILSLQKKSSSRIMNTSESRSNAVSHPPSRMRRGISTVLFTIRYLLATIFIYALQPAAQWAAKYIFRRG</sequence>
<dbReference type="KEGG" id="ang:An10g00425"/>
<keyword evidence="1" id="KW-1133">Transmembrane helix</keyword>
<keyword evidence="1" id="KW-0472">Membrane</keyword>
<evidence type="ECO:0000256" key="1">
    <source>
        <dbReference type="SAM" id="Phobius"/>
    </source>
</evidence>
<accession>A0AAJ8BXR1</accession>
<organism evidence="2">
    <name type="scientific">Aspergillus niger</name>
    <dbReference type="NCBI Taxonomy" id="5061"/>
    <lineage>
        <taxon>Eukaryota</taxon>
        <taxon>Fungi</taxon>
        <taxon>Dikarya</taxon>
        <taxon>Ascomycota</taxon>
        <taxon>Pezizomycotina</taxon>
        <taxon>Eurotiomycetes</taxon>
        <taxon>Eurotiomycetidae</taxon>
        <taxon>Eurotiales</taxon>
        <taxon>Aspergillaceae</taxon>
        <taxon>Aspergillus</taxon>
        <taxon>Aspergillus subgen. Circumdati</taxon>
    </lineage>
</organism>
<proteinExistence type="predicted"/>
<protein>
    <submittedName>
        <fullName evidence="2">Uncharacterized protein</fullName>
    </submittedName>
</protein>
<name>A0AAJ8BXR1_ASPNG</name>
<reference evidence="2" key="1">
    <citation type="submission" date="2025-02" db="EMBL/GenBank/DDBJ databases">
        <authorList>
            <consortium name="NCBI Genome Project"/>
        </authorList>
    </citation>
    <scope>NUCLEOTIDE SEQUENCE</scope>
</reference>
<feature type="transmembrane region" description="Helical" evidence="1">
    <location>
        <begin position="52"/>
        <end position="71"/>
    </location>
</feature>
<gene>
    <name evidence="2" type="ORF">An10g00425</name>
</gene>
<dbReference type="AlphaFoldDB" id="A0AAJ8BXR1"/>
<dbReference type="GeneID" id="84592103"/>